<proteinExistence type="predicted"/>
<evidence type="ECO:0000313" key="3">
    <source>
        <dbReference type="Proteomes" id="UP000818266"/>
    </source>
</evidence>
<dbReference type="EMBL" id="VIKT02000011">
    <property type="protein sequence ID" value="NHF63159.1"/>
    <property type="molecule type" value="Genomic_DNA"/>
</dbReference>
<dbReference type="RefSeq" id="WP_152582516.1">
    <property type="nucleotide sequence ID" value="NZ_VIKT02000011.1"/>
</dbReference>
<feature type="transmembrane region" description="Helical" evidence="1">
    <location>
        <begin position="205"/>
        <end position="225"/>
    </location>
</feature>
<feature type="transmembrane region" description="Helical" evidence="1">
    <location>
        <begin position="163"/>
        <end position="185"/>
    </location>
</feature>
<evidence type="ECO:0000313" key="2">
    <source>
        <dbReference type="EMBL" id="NHF63159.1"/>
    </source>
</evidence>
<keyword evidence="1" id="KW-0472">Membrane</keyword>
<dbReference type="Proteomes" id="UP000818266">
    <property type="component" value="Unassembled WGS sequence"/>
</dbReference>
<comment type="caution">
    <text evidence="2">The sequence shown here is derived from an EMBL/GenBank/DDBJ whole genome shotgun (WGS) entry which is preliminary data.</text>
</comment>
<dbReference type="Pfam" id="PF12811">
    <property type="entry name" value="BaxI_1"/>
    <property type="match status" value="1"/>
</dbReference>
<keyword evidence="3" id="KW-1185">Reference proteome</keyword>
<name>A0A9E5JP05_9MICO</name>
<dbReference type="AlphaFoldDB" id="A0A9E5JP05"/>
<gene>
    <name evidence="2" type="ORF">FK219_007885</name>
</gene>
<keyword evidence="1" id="KW-1133">Transmembrane helix</keyword>
<protein>
    <submittedName>
        <fullName evidence="2">Bax inhibitor-1/YccA family protein</fullName>
    </submittedName>
</protein>
<dbReference type="PANTHER" id="PTHR41282:SF1">
    <property type="entry name" value="CONSERVED TRANSMEMBRANE PROTEIN-RELATED"/>
    <property type="match status" value="1"/>
</dbReference>
<organism evidence="2 3">
    <name type="scientific">Microcella pacifica</name>
    <dbReference type="NCBI Taxonomy" id="2591847"/>
    <lineage>
        <taxon>Bacteria</taxon>
        <taxon>Bacillati</taxon>
        <taxon>Actinomycetota</taxon>
        <taxon>Actinomycetes</taxon>
        <taxon>Micrococcales</taxon>
        <taxon>Microbacteriaceae</taxon>
        <taxon>Microcella</taxon>
    </lineage>
</organism>
<feature type="transmembrane region" description="Helical" evidence="1">
    <location>
        <begin position="129"/>
        <end position="151"/>
    </location>
</feature>
<dbReference type="OrthoDB" id="116480at2"/>
<sequence length="271" mass="28821">MATSNPAFNSPAFSLNQSSAIMHRAATPSGEQLDELYGKPSATPEQTDRMTYEDTIQKAVGAFALVALGAAVGWFVPFLTIPAAIVGFVLALVNIFKKKPSAGLVLAYSAVQGIFAGGISAIFEAMPQYSGIAIQALLGTAAVFVVTLLLFRSGKIRASKKATKVFLIAMIGYAVFSLINVGMMLFGATDSAFGLRSAYIPGTEIPIGLVLGILVVLLAAYSLVLDFDQIKTGVENGAPRMYAWRAVFGIVLTVIWLYIEILRMLAILRGE</sequence>
<feature type="transmembrane region" description="Helical" evidence="1">
    <location>
        <begin position="60"/>
        <end position="93"/>
    </location>
</feature>
<evidence type="ECO:0000256" key="1">
    <source>
        <dbReference type="SAM" id="Phobius"/>
    </source>
</evidence>
<dbReference type="PANTHER" id="PTHR41282">
    <property type="entry name" value="CONSERVED TRANSMEMBRANE PROTEIN-RELATED"/>
    <property type="match status" value="1"/>
</dbReference>
<dbReference type="InterPro" id="IPR010539">
    <property type="entry name" value="BaxI_1-like"/>
</dbReference>
<reference evidence="2 3" key="1">
    <citation type="submission" date="2020-03" db="EMBL/GenBank/DDBJ databases">
        <title>Chryseoglobus sp. isolated from a deep-sea seamount.</title>
        <authorList>
            <person name="Zhang D.-C."/>
        </authorList>
    </citation>
    <scope>NUCLEOTIDE SEQUENCE [LARGE SCALE GENOMIC DNA]</scope>
    <source>
        <strain evidence="2 3">KN1116</strain>
    </source>
</reference>
<keyword evidence="1" id="KW-0812">Transmembrane</keyword>
<feature type="transmembrane region" description="Helical" evidence="1">
    <location>
        <begin position="105"/>
        <end position="123"/>
    </location>
</feature>
<accession>A0A9E5JP05</accession>
<feature type="transmembrane region" description="Helical" evidence="1">
    <location>
        <begin position="246"/>
        <end position="268"/>
    </location>
</feature>